<dbReference type="GO" id="GO:0000976">
    <property type="term" value="F:transcription cis-regulatory region binding"/>
    <property type="evidence" value="ECO:0007669"/>
    <property type="project" value="TreeGrafter"/>
</dbReference>
<dbReference type="PANTHER" id="PTHR30055:SF146">
    <property type="entry name" value="HTH-TYPE TRANSCRIPTIONAL DUAL REGULATOR CECR"/>
    <property type="match status" value="1"/>
</dbReference>
<dbReference type="PANTHER" id="PTHR30055">
    <property type="entry name" value="HTH-TYPE TRANSCRIPTIONAL REGULATOR RUTR"/>
    <property type="match status" value="1"/>
</dbReference>
<evidence type="ECO:0000313" key="5">
    <source>
        <dbReference type="Proteomes" id="UP000233597"/>
    </source>
</evidence>
<dbReference type="InterPro" id="IPR039536">
    <property type="entry name" value="TetR_C_Proteobacteria"/>
</dbReference>
<dbReference type="InterPro" id="IPR036271">
    <property type="entry name" value="Tet_transcr_reg_TetR-rel_C_sf"/>
</dbReference>
<reference evidence="4 5" key="1">
    <citation type="submission" date="2017-09" db="EMBL/GenBank/DDBJ databases">
        <title>Biodiversity and function of Thalassospira species in the particle-attached aromatic-hydrocarbon-degrading consortia from the surface seawater of the South China Sea.</title>
        <authorList>
            <person name="Dong C."/>
            <person name="Liu R."/>
            <person name="Shao Z."/>
        </authorList>
    </citation>
    <scope>NUCLEOTIDE SEQUENCE [LARGE SCALE GENOMIC DNA]</scope>
    <source>
        <strain evidence="4 5">CSC1P2</strain>
    </source>
</reference>
<sequence>MSETKKIDPRTEKRREAIIEAARELFCEHGLSGTTLEMIIAEAGGSRRTIYELFGNKDGVFEAVIRNCTGRVTKIMRDLPISEKPLRETLIDFGENLMTVLTQSDTLRYMRMFLGEVPRFPHLGRVFYESGLMTGRRLLKEYFEQQIKLGRFPNHDPEQAARFLVSLIKSDYDIRQLSFVGWEPRTGDLNEHVTLAVDMFLAGYGLGKPITDQTETQSPQLRQAE</sequence>
<evidence type="ECO:0000256" key="1">
    <source>
        <dbReference type="ARBA" id="ARBA00023125"/>
    </source>
</evidence>
<dbReference type="Pfam" id="PF14246">
    <property type="entry name" value="TetR_C_7"/>
    <property type="match status" value="1"/>
</dbReference>
<evidence type="ECO:0000313" key="4">
    <source>
        <dbReference type="EMBL" id="PKR53160.1"/>
    </source>
</evidence>
<dbReference type="AlphaFoldDB" id="A0A2N3KRM0"/>
<dbReference type="SUPFAM" id="SSF46689">
    <property type="entry name" value="Homeodomain-like"/>
    <property type="match status" value="1"/>
</dbReference>
<dbReference type="InterPro" id="IPR001647">
    <property type="entry name" value="HTH_TetR"/>
</dbReference>
<evidence type="ECO:0000259" key="3">
    <source>
        <dbReference type="PROSITE" id="PS50977"/>
    </source>
</evidence>
<dbReference type="GO" id="GO:0003700">
    <property type="term" value="F:DNA-binding transcription factor activity"/>
    <property type="evidence" value="ECO:0007669"/>
    <property type="project" value="TreeGrafter"/>
</dbReference>
<dbReference type="OrthoDB" id="9816431at2"/>
<dbReference type="SUPFAM" id="SSF48498">
    <property type="entry name" value="Tetracyclin repressor-like, C-terminal domain"/>
    <property type="match status" value="1"/>
</dbReference>
<protein>
    <submittedName>
        <fullName evidence="4">TetR family transcriptional regulator</fullName>
    </submittedName>
</protein>
<dbReference type="InterPro" id="IPR009057">
    <property type="entry name" value="Homeodomain-like_sf"/>
</dbReference>
<feature type="domain" description="HTH tetR-type" evidence="3">
    <location>
        <begin position="12"/>
        <end position="72"/>
    </location>
</feature>
<dbReference type="RefSeq" id="WP_101268311.1">
    <property type="nucleotide sequence ID" value="NZ_NWTK01000010.1"/>
</dbReference>
<feature type="DNA-binding region" description="H-T-H motif" evidence="2">
    <location>
        <begin position="35"/>
        <end position="54"/>
    </location>
</feature>
<dbReference type="Gene3D" id="1.10.10.60">
    <property type="entry name" value="Homeodomain-like"/>
    <property type="match status" value="1"/>
</dbReference>
<comment type="caution">
    <text evidence="4">The sequence shown here is derived from an EMBL/GenBank/DDBJ whole genome shotgun (WGS) entry which is preliminary data.</text>
</comment>
<dbReference type="Gene3D" id="1.10.357.10">
    <property type="entry name" value="Tetracycline Repressor, domain 2"/>
    <property type="match status" value="1"/>
</dbReference>
<proteinExistence type="predicted"/>
<name>A0A2N3KRM0_9PROT</name>
<evidence type="ECO:0000256" key="2">
    <source>
        <dbReference type="PROSITE-ProRule" id="PRU00335"/>
    </source>
</evidence>
<keyword evidence="1 2" id="KW-0238">DNA-binding</keyword>
<dbReference type="Proteomes" id="UP000233597">
    <property type="component" value="Unassembled WGS sequence"/>
</dbReference>
<dbReference type="PROSITE" id="PS50977">
    <property type="entry name" value="HTH_TETR_2"/>
    <property type="match status" value="1"/>
</dbReference>
<dbReference type="Pfam" id="PF00440">
    <property type="entry name" value="TetR_N"/>
    <property type="match status" value="1"/>
</dbReference>
<dbReference type="InterPro" id="IPR050109">
    <property type="entry name" value="HTH-type_TetR-like_transc_reg"/>
</dbReference>
<dbReference type="EMBL" id="NWTK01000010">
    <property type="protein sequence ID" value="PKR53160.1"/>
    <property type="molecule type" value="Genomic_DNA"/>
</dbReference>
<dbReference type="PRINTS" id="PR00455">
    <property type="entry name" value="HTHTETR"/>
</dbReference>
<organism evidence="4 5">
    <name type="scientific">Thalassospira marina</name>
    <dbReference type="NCBI Taxonomy" id="2048283"/>
    <lineage>
        <taxon>Bacteria</taxon>
        <taxon>Pseudomonadati</taxon>
        <taxon>Pseudomonadota</taxon>
        <taxon>Alphaproteobacteria</taxon>
        <taxon>Rhodospirillales</taxon>
        <taxon>Thalassospiraceae</taxon>
        <taxon>Thalassospira</taxon>
    </lineage>
</organism>
<gene>
    <name evidence="4" type="ORF">COO20_15945</name>
</gene>
<accession>A0A2N3KRM0</accession>